<feature type="non-terminal residue" evidence="2">
    <location>
        <position position="1"/>
    </location>
</feature>
<dbReference type="EMBL" id="CAJVQB010134088">
    <property type="protein sequence ID" value="CAG8854156.1"/>
    <property type="molecule type" value="Genomic_DNA"/>
</dbReference>
<evidence type="ECO:0000256" key="1">
    <source>
        <dbReference type="SAM" id="MobiDB-lite"/>
    </source>
</evidence>
<proteinExistence type="predicted"/>
<accession>A0ABN7XIB1</accession>
<name>A0ABN7XIB1_GIGMA</name>
<evidence type="ECO:0000313" key="2">
    <source>
        <dbReference type="EMBL" id="CAG8854156.1"/>
    </source>
</evidence>
<comment type="caution">
    <text evidence="2">The sequence shown here is derived from an EMBL/GenBank/DDBJ whole genome shotgun (WGS) entry which is preliminary data.</text>
</comment>
<dbReference type="Proteomes" id="UP000789901">
    <property type="component" value="Unassembled WGS sequence"/>
</dbReference>
<organism evidence="2 3">
    <name type="scientific">Gigaspora margarita</name>
    <dbReference type="NCBI Taxonomy" id="4874"/>
    <lineage>
        <taxon>Eukaryota</taxon>
        <taxon>Fungi</taxon>
        <taxon>Fungi incertae sedis</taxon>
        <taxon>Mucoromycota</taxon>
        <taxon>Glomeromycotina</taxon>
        <taxon>Glomeromycetes</taxon>
        <taxon>Diversisporales</taxon>
        <taxon>Gigasporaceae</taxon>
        <taxon>Gigaspora</taxon>
    </lineage>
</organism>
<evidence type="ECO:0000313" key="3">
    <source>
        <dbReference type="Proteomes" id="UP000789901"/>
    </source>
</evidence>
<sequence length="50" mass="5711">LFGLEDFGLYFGTFSICLATNLELCSEYQSKEIQPNPTQCSEYQSKEIQP</sequence>
<feature type="non-terminal residue" evidence="2">
    <location>
        <position position="50"/>
    </location>
</feature>
<gene>
    <name evidence="2" type="ORF">GMARGA_LOCUS42977</name>
</gene>
<protein>
    <submittedName>
        <fullName evidence="2">27293_t:CDS:1</fullName>
    </submittedName>
</protein>
<keyword evidence="3" id="KW-1185">Reference proteome</keyword>
<feature type="region of interest" description="Disordered" evidence="1">
    <location>
        <begin position="31"/>
        <end position="50"/>
    </location>
</feature>
<reference evidence="2 3" key="1">
    <citation type="submission" date="2021-06" db="EMBL/GenBank/DDBJ databases">
        <authorList>
            <person name="Kallberg Y."/>
            <person name="Tangrot J."/>
            <person name="Rosling A."/>
        </authorList>
    </citation>
    <scope>NUCLEOTIDE SEQUENCE [LARGE SCALE GENOMIC DNA]</scope>
    <source>
        <strain evidence="2 3">120-4 pot B 10/14</strain>
    </source>
</reference>